<dbReference type="AlphaFoldDB" id="A0A5P8M914"/>
<dbReference type="KEGG" id="lhb:D1010_17460"/>
<organism evidence="2 3">
    <name type="scientific">Schleiferilactobacillus harbinensis</name>
    <dbReference type="NCBI Taxonomy" id="304207"/>
    <lineage>
        <taxon>Bacteria</taxon>
        <taxon>Bacillati</taxon>
        <taxon>Bacillota</taxon>
        <taxon>Bacilli</taxon>
        <taxon>Lactobacillales</taxon>
        <taxon>Lactobacillaceae</taxon>
        <taxon>Schleiferilactobacillus</taxon>
    </lineage>
</organism>
<dbReference type="Pfam" id="PF11694">
    <property type="entry name" value="DUF3290"/>
    <property type="match status" value="1"/>
</dbReference>
<keyword evidence="1" id="KW-1133">Transmembrane helix</keyword>
<proteinExistence type="predicted"/>
<protein>
    <submittedName>
        <fullName evidence="2">DUF3290 family protein</fullName>
    </submittedName>
</protein>
<feature type="transmembrane region" description="Helical" evidence="1">
    <location>
        <begin position="52"/>
        <end position="69"/>
    </location>
</feature>
<dbReference type="RefSeq" id="WP_152261674.1">
    <property type="nucleotide sequence ID" value="NZ_CP045143.1"/>
</dbReference>
<keyword evidence="1" id="KW-0812">Transmembrane</keyword>
<dbReference type="InterPro" id="IPR021707">
    <property type="entry name" value="DUF3290"/>
</dbReference>
<evidence type="ECO:0000313" key="2">
    <source>
        <dbReference type="EMBL" id="QFR25028.1"/>
    </source>
</evidence>
<name>A0A5P8M914_9LACO</name>
<dbReference type="Proteomes" id="UP000326779">
    <property type="component" value="Chromosome"/>
</dbReference>
<keyword evidence="1" id="KW-0472">Membrane</keyword>
<sequence>MTQMWTYTYFGNHTSNQFNWLRYGITGVVILITMGLLLNYLRHRNNARNRDLLVLSLLVAGLAVAIQISDIQQHYQLTNSGNSNSLIMRQFMRDVAKKKQVAPDQIAANQTSLGTGLVLKVGSAYYQVTFNNDTAITTYALTKTTLLNHKVQLIKE</sequence>
<gene>
    <name evidence="2" type="ORF">D1010_17460</name>
</gene>
<dbReference type="EMBL" id="CP045143">
    <property type="protein sequence ID" value="QFR25028.1"/>
    <property type="molecule type" value="Genomic_DNA"/>
</dbReference>
<evidence type="ECO:0000256" key="1">
    <source>
        <dbReference type="SAM" id="Phobius"/>
    </source>
</evidence>
<accession>A0A5P8M914</accession>
<evidence type="ECO:0000313" key="3">
    <source>
        <dbReference type="Proteomes" id="UP000326779"/>
    </source>
</evidence>
<feature type="transmembrane region" description="Helical" evidence="1">
    <location>
        <begin position="20"/>
        <end position="40"/>
    </location>
</feature>
<reference evidence="2 3" key="1">
    <citation type="submission" date="2019-10" db="EMBL/GenBank/DDBJ databases">
        <title>The completed genome of Lactobacillus harbinensis M1.</title>
        <authorList>
            <person name="Zheng Y."/>
        </authorList>
    </citation>
    <scope>NUCLEOTIDE SEQUENCE [LARGE SCALE GENOMIC DNA]</scope>
    <source>
        <strain evidence="2 3">M1</strain>
    </source>
</reference>